<keyword evidence="6" id="KW-0539">Nucleus</keyword>
<evidence type="ECO:0000256" key="4">
    <source>
        <dbReference type="ARBA" id="ARBA00023125"/>
    </source>
</evidence>
<dbReference type="InterPro" id="IPR007219">
    <property type="entry name" value="XnlR_reg_dom"/>
</dbReference>
<dbReference type="GO" id="GO:0008270">
    <property type="term" value="F:zinc ion binding"/>
    <property type="evidence" value="ECO:0007669"/>
    <property type="project" value="InterPro"/>
</dbReference>
<keyword evidence="10" id="KW-1185">Reference proteome</keyword>
<dbReference type="PANTHER" id="PTHR31313">
    <property type="entry name" value="TY1 ENHANCER ACTIVATOR"/>
    <property type="match status" value="1"/>
</dbReference>
<evidence type="ECO:0000256" key="3">
    <source>
        <dbReference type="ARBA" id="ARBA00023015"/>
    </source>
</evidence>
<keyword evidence="3" id="KW-0805">Transcription regulation</keyword>
<feature type="region of interest" description="Disordered" evidence="7">
    <location>
        <begin position="49"/>
        <end position="101"/>
    </location>
</feature>
<evidence type="ECO:0000256" key="6">
    <source>
        <dbReference type="ARBA" id="ARBA00023242"/>
    </source>
</evidence>
<feature type="domain" description="Xylanolytic transcriptional activator regulatory" evidence="8">
    <location>
        <begin position="277"/>
        <end position="357"/>
    </location>
</feature>
<keyword evidence="1" id="KW-0479">Metal-binding</keyword>
<evidence type="ECO:0000256" key="5">
    <source>
        <dbReference type="ARBA" id="ARBA00023163"/>
    </source>
</evidence>
<organism evidence="9 10">
    <name type="scientific">Phialophora macrospora</name>
    <dbReference type="NCBI Taxonomy" id="1851006"/>
    <lineage>
        <taxon>Eukaryota</taxon>
        <taxon>Fungi</taxon>
        <taxon>Dikarya</taxon>
        <taxon>Ascomycota</taxon>
        <taxon>Pezizomycotina</taxon>
        <taxon>Eurotiomycetes</taxon>
        <taxon>Chaetothyriomycetidae</taxon>
        <taxon>Chaetothyriales</taxon>
        <taxon>Herpotrichiellaceae</taxon>
        <taxon>Phialophora</taxon>
    </lineage>
</organism>
<dbReference type="STRING" id="5601.A0A0D2FBL2"/>
<dbReference type="Proteomes" id="UP000054266">
    <property type="component" value="Unassembled WGS sequence"/>
</dbReference>
<sequence length="595" mass="66485">MSAPDYWVDIASGSGLVNASRDTSPYDFPGNDDFCDIFRDLGSLPDDLGEGFNLPATQGDPARPGVHPGASARGDLPLATLGSHRPPSLPVSADRSSDEPTEQLASRLGKLRIAEDDHLRYYGATSNLHLIRNGLVPCFQPTIRTVPTHGEEALKRAGLEWKPDPIYEKHLTNFFFAWHNTFQLLVHEAVYYDHRDRYNSGLPAAYYSPTLENAILAVGATYDTQKHPAIDEDPSELFGHRAKVLLEIEMDSPTLATVQALLVLAAHEATLVRDTRGWLYAGMASQLLSDFGLHLDLDATSHPGRRTLEMDNDVNLRRSLYWATQCTDILYSAFTGRPASNRYDDYSVPIPEPFPKVPWKPYIDCASPADLPSGLDAATVGSTHVYLAHLCTKIRRITGTLYTNPESYSAGVETFVQNMTRELQHWQASLPRDFEIDMASAKNRAYLPSVIMLHMQFHESMILLHRPFLSSPWLDQTNSRENNKSEDSGKICEDSATMICALVSMYRQQWNLRRIHAQAVAIILAAGLIHTHNCCIYSGQKGVNARKQLSICVQALGEMSHFNLSTRALEILISLRRDWQMWVSKKPGKRLGREG</sequence>
<name>A0A0D2FBL2_9EURO</name>
<gene>
    <name evidence="9" type="ORF">PV04_07666</name>
</gene>
<keyword evidence="2" id="KW-0862">Zinc</keyword>
<dbReference type="CDD" id="cd12148">
    <property type="entry name" value="fungal_TF_MHR"/>
    <property type="match status" value="1"/>
</dbReference>
<protein>
    <recommendedName>
        <fullName evidence="8">Xylanolytic transcriptional activator regulatory domain-containing protein</fullName>
    </recommendedName>
</protein>
<evidence type="ECO:0000313" key="10">
    <source>
        <dbReference type="Proteomes" id="UP000054266"/>
    </source>
</evidence>
<evidence type="ECO:0000313" key="9">
    <source>
        <dbReference type="EMBL" id="KIW65403.1"/>
    </source>
</evidence>
<dbReference type="HOGENOM" id="CLU_007003_5_2_1"/>
<evidence type="ECO:0000259" key="8">
    <source>
        <dbReference type="SMART" id="SM00906"/>
    </source>
</evidence>
<reference evidence="9 10" key="1">
    <citation type="submission" date="2015-01" db="EMBL/GenBank/DDBJ databases">
        <title>The Genome Sequence of Capronia semiimmersa CBS27337.</title>
        <authorList>
            <consortium name="The Broad Institute Genomics Platform"/>
            <person name="Cuomo C."/>
            <person name="de Hoog S."/>
            <person name="Gorbushina A."/>
            <person name="Stielow B."/>
            <person name="Teixiera M."/>
            <person name="Abouelleil A."/>
            <person name="Chapman S.B."/>
            <person name="Priest M."/>
            <person name="Young S.K."/>
            <person name="Wortman J."/>
            <person name="Nusbaum C."/>
            <person name="Birren B."/>
        </authorList>
    </citation>
    <scope>NUCLEOTIDE SEQUENCE [LARGE SCALE GENOMIC DNA]</scope>
    <source>
        <strain evidence="9 10">CBS 27337</strain>
    </source>
</reference>
<dbReference type="EMBL" id="KN846960">
    <property type="protein sequence ID" value="KIW65403.1"/>
    <property type="molecule type" value="Genomic_DNA"/>
</dbReference>
<dbReference type="AlphaFoldDB" id="A0A0D2FBL2"/>
<dbReference type="Pfam" id="PF04082">
    <property type="entry name" value="Fungal_trans"/>
    <property type="match status" value="1"/>
</dbReference>
<evidence type="ECO:0000256" key="2">
    <source>
        <dbReference type="ARBA" id="ARBA00022833"/>
    </source>
</evidence>
<dbReference type="GO" id="GO:0003677">
    <property type="term" value="F:DNA binding"/>
    <property type="evidence" value="ECO:0007669"/>
    <property type="project" value="UniProtKB-KW"/>
</dbReference>
<keyword evidence="4" id="KW-0238">DNA-binding</keyword>
<proteinExistence type="predicted"/>
<keyword evidence="5" id="KW-0804">Transcription</keyword>
<dbReference type="GO" id="GO:0006351">
    <property type="term" value="P:DNA-templated transcription"/>
    <property type="evidence" value="ECO:0007669"/>
    <property type="project" value="InterPro"/>
</dbReference>
<dbReference type="InterPro" id="IPR051615">
    <property type="entry name" value="Transcr_Regulatory_Elem"/>
</dbReference>
<evidence type="ECO:0000256" key="7">
    <source>
        <dbReference type="SAM" id="MobiDB-lite"/>
    </source>
</evidence>
<dbReference type="SMART" id="SM00906">
    <property type="entry name" value="Fungal_trans"/>
    <property type="match status" value="1"/>
</dbReference>
<accession>A0A0D2FBL2</accession>
<evidence type="ECO:0000256" key="1">
    <source>
        <dbReference type="ARBA" id="ARBA00022723"/>
    </source>
</evidence>
<dbReference type="PANTHER" id="PTHR31313:SF77">
    <property type="entry name" value="ZN(II)2CYS6 TRANSCRIPTION FACTOR (EUROFUNG)"/>
    <property type="match status" value="1"/>
</dbReference>